<dbReference type="Proteomes" id="UP000032025">
    <property type="component" value="Unassembled WGS sequence"/>
</dbReference>
<protein>
    <submittedName>
        <fullName evidence="1">DNA, contig: SP669</fullName>
    </submittedName>
</protein>
<reference evidence="1 2" key="1">
    <citation type="submission" date="2014-08" db="EMBL/GenBank/DDBJ databases">
        <title>Whole genome shotgun sequence of Sphingomonas paucimobilis NBRC 13935.</title>
        <authorList>
            <person name="Hosoyama A."/>
            <person name="Hashimoto M."/>
            <person name="Hosoyama Y."/>
            <person name="Noguchi M."/>
            <person name="Uohara A."/>
            <person name="Ohji S."/>
            <person name="Katano-Makiyama Y."/>
            <person name="Ichikawa N."/>
            <person name="Kimura A."/>
            <person name="Yamazoe A."/>
            <person name="Fujita N."/>
        </authorList>
    </citation>
    <scope>NUCLEOTIDE SEQUENCE [LARGE SCALE GENOMIC DNA]</scope>
    <source>
        <strain evidence="1 2">NBRC 13935</strain>
    </source>
</reference>
<accession>A0A0C9NMH6</accession>
<keyword evidence="2" id="KW-1185">Reference proteome</keyword>
<gene>
    <name evidence="1" type="ORF">SP6_69_00130</name>
</gene>
<comment type="caution">
    <text evidence="1">The sequence shown here is derived from an EMBL/GenBank/DDBJ whole genome shotgun (WGS) entry which is preliminary data.</text>
</comment>
<evidence type="ECO:0000313" key="1">
    <source>
        <dbReference type="EMBL" id="GAN15853.1"/>
    </source>
</evidence>
<organism evidence="1 2">
    <name type="scientific">Sphingomonas paucimobilis NBRC 13935</name>
    <dbReference type="NCBI Taxonomy" id="1219050"/>
    <lineage>
        <taxon>Bacteria</taxon>
        <taxon>Pseudomonadati</taxon>
        <taxon>Pseudomonadota</taxon>
        <taxon>Alphaproteobacteria</taxon>
        <taxon>Sphingomonadales</taxon>
        <taxon>Sphingomonadaceae</taxon>
        <taxon>Sphingomonas</taxon>
    </lineage>
</organism>
<evidence type="ECO:0000313" key="2">
    <source>
        <dbReference type="Proteomes" id="UP000032025"/>
    </source>
</evidence>
<sequence>MPQDVDAGLGRQWMGRTRSAVEPICRRAGREARPDRPIARGDVGAQKAIGTRLPTFRERWHHRLRRAALPRTWHALPTGYTRIRLLWFCDNRTGQKRRPRHGGKKSSTTHDGYSAVLVRILTNVPDKYKVYRRVSGLPFV</sequence>
<name>A0A0C9NMH6_SPHPI</name>
<dbReference type="AlphaFoldDB" id="A0A0C9NMH6"/>
<proteinExistence type="predicted"/>
<dbReference type="EMBL" id="BBJS01000069">
    <property type="protein sequence ID" value="GAN15853.1"/>
    <property type="molecule type" value="Genomic_DNA"/>
</dbReference>